<dbReference type="GO" id="GO:0016787">
    <property type="term" value="F:hydrolase activity"/>
    <property type="evidence" value="ECO:0007669"/>
    <property type="project" value="UniProtKB-KW"/>
</dbReference>
<dbReference type="InterPro" id="IPR001650">
    <property type="entry name" value="Helicase_C-like"/>
</dbReference>
<evidence type="ECO:0000313" key="13">
    <source>
        <dbReference type="Proteomes" id="UP000728032"/>
    </source>
</evidence>
<dbReference type="EMBL" id="CAJPVJ010000018">
    <property type="protein sequence ID" value="CAG2158342.1"/>
    <property type="molecule type" value="Genomic_DNA"/>
</dbReference>
<organism evidence="12">
    <name type="scientific">Oppiella nova</name>
    <dbReference type="NCBI Taxonomy" id="334625"/>
    <lineage>
        <taxon>Eukaryota</taxon>
        <taxon>Metazoa</taxon>
        <taxon>Ecdysozoa</taxon>
        <taxon>Arthropoda</taxon>
        <taxon>Chelicerata</taxon>
        <taxon>Arachnida</taxon>
        <taxon>Acari</taxon>
        <taxon>Acariformes</taxon>
        <taxon>Sarcoptiformes</taxon>
        <taxon>Oribatida</taxon>
        <taxon>Brachypylina</taxon>
        <taxon>Oppioidea</taxon>
        <taxon>Oppiidae</taxon>
        <taxon>Oppiella</taxon>
    </lineage>
</organism>
<keyword evidence="2 7" id="KW-0378">Hydrolase</keyword>
<dbReference type="InterPro" id="IPR014014">
    <property type="entry name" value="RNA_helicase_DEAD_Q_motif"/>
</dbReference>
<feature type="region of interest" description="Disordered" evidence="8">
    <location>
        <begin position="51"/>
        <end position="80"/>
    </location>
</feature>
<evidence type="ECO:0000256" key="5">
    <source>
        <dbReference type="ARBA" id="ARBA00022884"/>
    </source>
</evidence>
<dbReference type="PROSITE" id="PS51195">
    <property type="entry name" value="Q_MOTIF"/>
    <property type="match status" value="1"/>
</dbReference>
<comment type="catalytic activity">
    <reaction evidence="7">
        <text>ATP + H2O = ADP + phosphate + H(+)</text>
        <dbReference type="Rhea" id="RHEA:13065"/>
        <dbReference type="ChEBI" id="CHEBI:15377"/>
        <dbReference type="ChEBI" id="CHEBI:15378"/>
        <dbReference type="ChEBI" id="CHEBI:30616"/>
        <dbReference type="ChEBI" id="CHEBI:43474"/>
        <dbReference type="ChEBI" id="CHEBI:456216"/>
        <dbReference type="EC" id="3.6.4.13"/>
    </reaction>
</comment>
<dbReference type="OrthoDB" id="4310724at2759"/>
<evidence type="ECO:0000256" key="8">
    <source>
        <dbReference type="SAM" id="MobiDB-lite"/>
    </source>
</evidence>
<reference evidence="12" key="1">
    <citation type="submission" date="2020-11" db="EMBL/GenBank/DDBJ databases">
        <authorList>
            <person name="Tran Van P."/>
        </authorList>
    </citation>
    <scope>NUCLEOTIDE SEQUENCE</scope>
</reference>
<comment type="domain">
    <text evidence="7">The Q motif is unique to and characteristic of the DEAD box family of RNA helicases and controls ATP binding and hydrolysis.</text>
</comment>
<keyword evidence="5 7" id="KW-0694">RNA-binding</keyword>
<proteinExistence type="inferred from homology"/>
<keyword evidence="4 7" id="KW-0067">ATP-binding</keyword>
<sequence>MSNVHKSIQWKSVAIESNDGFTDKDFDGLVAFEELSDYCIQKSDISVKTDPKTKKKCKSKKSNTNQKSENEIQVSEAMDNSDCDETREVSMHLWQNLCIASPILRSLSELSFSRPTPIQSKSIRVAIEDKLDILGAAQTGSGKTLAFGIPLVTHIMNDKSEDGVCKLRALVLTPTRELAIQVKKHLEAITKYCGVSVGVIVGGMSVQKQERILKKVRPDIMVATPGRLWELIEQQSSDHLTRESVTRIKYLVIDEADRMAERGHFKDLVQLMDLLRVKSTGRQTFVFSATLTLTYSLPNRLKMKNKNKANKLNGKQKLAKFVEFFGMRSDAMEVIDLTEQGVGIPESKQLTECKINCMAEEKDLYLYYFLSLFKGRTLVFCNSKDCLRRVVNVLKILDLKPLPLHSSMPQKRRLANLEKFEANSESLLIASDVAARGLDITHVDHVVHYQIPRTAEIYVHRSGRTARAFNTGLSLMLCEPKEEANYYKELSKTIHKGNRLQDFPIDKSVLKALKQRIDLAQKCDQLDHKIRKERSREDWFRVNAKKCEILSDTESESDDAEESSKEVRRFKAMKKQLQFLLKQPVSQTKSLYAHLLKSGSTNWMHSKGTKRAIDVVKDNKSKRVKVKKLKSQEQ</sequence>
<dbReference type="CDD" id="cd18787">
    <property type="entry name" value="SF2_C_DEAD"/>
    <property type="match status" value="1"/>
</dbReference>
<dbReference type="SUPFAM" id="SSF52540">
    <property type="entry name" value="P-loop containing nucleoside triphosphate hydrolases"/>
    <property type="match status" value="1"/>
</dbReference>
<evidence type="ECO:0000256" key="7">
    <source>
        <dbReference type="RuleBase" id="RU365068"/>
    </source>
</evidence>
<keyword evidence="3 7" id="KW-0347">Helicase</keyword>
<dbReference type="SMART" id="SM00490">
    <property type="entry name" value="HELICc"/>
    <property type="match status" value="1"/>
</dbReference>
<dbReference type="AlphaFoldDB" id="A0A7R9L7W0"/>
<feature type="domain" description="Helicase C-terminal" evidence="10">
    <location>
        <begin position="365"/>
        <end position="511"/>
    </location>
</feature>
<dbReference type="Pfam" id="PF00271">
    <property type="entry name" value="Helicase_C"/>
    <property type="match status" value="1"/>
</dbReference>
<feature type="domain" description="Helicase ATP-binding" evidence="9">
    <location>
        <begin position="124"/>
        <end position="309"/>
    </location>
</feature>
<dbReference type="Gene3D" id="3.40.50.300">
    <property type="entry name" value="P-loop containing nucleotide triphosphate hydrolases"/>
    <property type="match status" value="2"/>
</dbReference>
<dbReference type="Pfam" id="PF00270">
    <property type="entry name" value="DEAD"/>
    <property type="match status" value="1"/>
</dbReference>
<protein>
    <recommendedName>
        <fullName evidence="7">ATP-dependent RNA helicase</fullName>
        <ecNumber evidence="7">3.6.4.13</ecNumber>
    </recommendedName>
</protein>
<dbReference type="EC" id="3.6.4.13" evidence="7"/>
<keyword evidence="1 7" id="KW-0547">Nucleotide-binding</keyword>
<dbReference type="PROSITE" id="PS51194">
    <property type="entry name" value="HELICASE_CTER"/>
    <property type="match status" value="1"/>
</dbReference>
<comment type="similarity">
    <text evidence="7">Belongs to the DEAD box helicase family.</text>
</comment>
<feature type="short sequence motif" description="Q motif" evidence="6">
    <location>
        <begin position="92"/>
        <end position="120"/>
    </location>
</feature>
<dbReference type="PROSITE" id="PS51192">
    <property type="entry name" value="HELICASE_ATP_BIND_1"/>
    <property type="match status" value="1"/>
</dbReference>
<evidence type="ECO:0000256" key="1">
    <source>
        <dbReference type="ARBA" id="ARBA00022741"/>
    </source>
</evidence>
<evidence type="ECO:0000259" key="11">
    <source>
        <dbReference type="PROSITE" id="PS51195"/>
    </source>
</evidence>
<dbReference type="InterPro" id="IPR027417">
    <property type="entry name" value="P-loop_NTPase"/>
</dbReference>
<accession>A0A7R9L7W0</accession>
<dbReference type="EMBL" id="OC914843">
    <property type="protein sequence ID" value="CAD7636706.1"/>
    <property type="molecule type" value="Genomic_DNA"/>
</dbReference>
<dbReference type="InterPro" id="IPR014001">
    <property type="entry name" value="Helicase_ATP-bd"/>
</dbReference>
<gene>
    <name evidence="12" type="ORF">ONB1V03_LOCUS367</name>
</gene>
<dbReference type="GO" id="GO:0003724">
    <property type="term" value="F:RNA helicase activity"/>
    <property type="evidence" value="ECO:0007669"/>
    <property type="project" value="UniProtKB-EC"/>
</dbReference>
<feature type="domain" description="DEAD-box RNA helicase Q" evidence="11">
    <location>
        <begin position="92"/>
        <end position="120"/>
    </location>
</feature>
<keyword evidence="13" id="KW-1185">Reference proteome</keyword>
<evidence type="ECO:0000256" key="2">
    <source>
        <dbReference type="ARBA" id="ARBA00022801"/>
    </source>
</evidence>
<dbReference type="Proteomes" id="UP000728032">
    <property type="component" value="Unassembled WGS sequence"/>
</dbReference>
<evidence type="ECO:0000256" key="3">
    <source>
        <dbReference type="ARBA" id="ARBA00022806"/>
    </source>
</evidence>
<dbReference type="GO" id="GO:0003723">
    <property type="term" value="F:RNA binding"/>
    <property type="evidence" value="ECO:0007669"/>
    <property type="project" value="UniProtKB-UniRule"/>
</dbReference>
<dbReference type="SMART" id="SM00487">
    <property type="entry name" value="DEXDc"/>
    <property type="match status" value="1"/>
</dbReference>
<comment type="function">
    <text evidence="7">RNA helicase.</text>
</comment>
<evidence type="ECO:0000259" key="10">
    <source>
        <dbReference type="PROSITE" id="PS51194"/>
    </source>
</evidence>
<dbReference type="PANTHER" id="PTHR24031">
    <property type="entry name" value="RNA HELICASE"/>
    <property type="match status" value="1"/>
</dbReference>
<dbReference type="InterPro" id="IPR011545">
    <property type="entry name" value="DEAD/DEAH_box_helicase_dom"/>
</dbReference>
<name>A0A7R9L7W0_9ACAR</name>
<dbReference type="CDD" id="cd17946">
    <property type="entry name" value="DEADc_DDX24"/>
    <property type="match status" value="1"/>
</dbReference>
<dbReference type="GO" id="GO:0005524">
    <property type="term" value="F:ATP binding"/>
    <property type="evidence" value="ECO:0007669"/>
    <property type="project" value="UniProtKB-UniRule"/>
</dbReference>
<evidence type="ECO:0000259" key="9">
    <source>
        <dbReference type="PROSITE" id="PS51192"/>
    </source>
</evidence>
<evidence type="ECO:0000256" key="4">
    <source>
        <dbReference type="ARBA" id="ARBA00022840"/>
    </source>
</evidence>
<evidence type="ECO:0000256" key="6">
    <source>
        <dbReference type="PROSITE-ProRule" id="PRU00552"/>
    </source>
</evidence>
<evidence type="ECO:0000313" key="12">
    <source>
        <dbReference type="EMBL" id="CAD7636706.1"/>
    </source>
</evidence>